<dbReference type="EMBL" id="CP051774">
    <property type="protein sequence ID" value="QJE98431.1"/>
    <property type="molecule type" value="Genomic_DNA"/>
</dbReference>
<keyword evidence="2" id="KW-0812">Transmembrane</keyword>
<feature type="compositionally biased region" description="Basic and acidic residues" evidence="1">
    <location>
        <begin position="330"/>
        <end position="344"/>
    </location>
</feature>
<dbReference type="RefSeq" id="WP_169456917.1">
    <property type="nucleotide sequence ID" value="NZ_CP051774.1"/>
</dbReference>
<dbReference type="AlphaFoldDB" id="A0A858RP84"/>
<reference evidence="3 4" key="1">
    <citation type="submission" date="2020-04" db="EMBL/GenBank/DDBJ databases">
        <title>Luteolibacter sp. G-1-1-1 isolated from soil.</title>
        <authorList>
            <person name="Dahal R.H."/>
        </authorList>
    </citation>
    <scope>NUCLEOTIDE SEQUENCE [LARGE SCALE GENOMIC DNA]</scope>
    <source>
        <strain evidence="3 4">G-1-1-1</strain>
    </source>
</reference>
<feature type="region of interest" description="Disordered" evidence="1">
    <location>
        <begin position="833"/>
        <end position="862"/>
    </location>
</feature>
<sequence>MSFTHIKLARSQQQRGFALVAALLVMPLLALLVFGLLGLSSIELRKSTVSMARDEARANARLALITAIGQLQKHLGPDQRVSSDSTLLEDEVGPGENSNLAQPHWMNVWRTAKEDGTSYMVRSAEDGGLRDLRMSENWDREDERIACLVSGNEGGLNYEQGTQSNAPDEDEMIELVGKGSADENTPGSKVSAPRVELMEGEEVRGQYAWWVGDLGIRANVATEDGSKESRANLAELRPTMLSQDASMQAVTKAELDNGVRSKMLSEGQLVLANTDADLLKKHFHDLTVDSMGLLADVRQGGLKKDLTAYLLSSGGISDEGTGGVSLGVQDSDRLVGPRNNEADSHSSSPGQAGRYNVTSPTFGLLRDWARRAEQTPFGNYSTSPKYPLNNGNKVQFRKLGESDISPVLVEGSLYYNISYYRRAGVDPQNPYGMRLHMYPRVVMWNPYNFEMKLGDSMINLHINGRKMIEVVMDGKPSKKYRMYWGLPGGITGGASQGSLFFKMQGATLGPGETVMWSPSGNQLYQQEGFSGNVLSPGVAPSPSRSFYQDSRIDNEPLFKPDTSWPPTPGLKPNCLAAMPKEWREIVLPKPTGNLQEAQWTQADDYRMIWKPLSGSGSINSASDFNALPTAKFISCAYQYGDEDEIPVVWSSIDPVPFPGSTAENPSIQVAPDRRTRDGFRLRWSEEHASNRLGSGSLAGTAHLQCAPIANWNMRGSYFYRNPFDNVTDIAPNFFGIYTRDLFDAEVDWNQMSPRFQGSTYRGDPFDHPLKFTSPRILFDVPRRGAEISSLGAFQHVNFSPFVWHPSYAFGNSLADPRVALNRTEPSRRETINREKGGWNQDSIGYSTDGRSDTNQDNPTTNEDNWAYHARNFLDQVPLDQNVIYDLSYELNYSLWDEFFLSSGTNAEKSDFLKSPERSALPNGRMRLISGTADTAEDDITDYHRAGSRLGVDGAFNVNSTSVTAWEAMLLSSVGTQFGDNKVAFPRIPGLDRTYDGRGARSTEAWGGVRTLGLDEIRTLAEEIVREVKTRGPFLSMSDFVNRRLSDDATGKKGALQAAIDRAGLNSAFQAEWPLDNTRALPDYNHPDHIKDPTRMEQRNKPDTTAWGAQGFLTQADVLQFLGPALTARSDTFVVRAYGNTVDKDGKVVAEAWCEAVVQRTPTPLRPDSTGLNPEIKSSEADFGRHFEVKRFRWLGRDEV</sequence>
<name>A0A858RP84_9BACT</name>
<feature type="compositionally biased region" description="Polar residues" evidence="1">
    <location>
        <begin position="852"/>
        <end position="862"/>
    </location>
</feature>
<protein>
    <submittedName>
        <fullName evidence="3">Uncharacterized protein</fullName>
    </submittedName>
</protein>
<feature type="region of interest" description="Disordered" evidence="1">
    <location>
        <begin position="76"/>
        <end position="101"/>
    </location>
</feature>
<evidence type="ECO:0000256" key="2">
    <source>
        <dbReference type="SAM" id="Phobius"/>
    </source>
</evidence>
<evidence type="ECO:0000256" key="1">
    <source>
        <dbReference type="SAM" id="MobiDB-lite"/>
    </source>
</evidence>
<keyword evidence="2" id="KW-1133">Transmembrane helix</keyword>
<feature type="region of interest" description="Disordered" evidence="1">
    <location>
        <begin position="321"/>
        <end position="355"/>
    </location>
</feature>
<dbReference type="Proteomes" id="UP000501812">
    <property type="component" value="Chromosome"/>
</dbReference>
<evidence type="ECO:0000313" key="3">
    <source>
        <dbReference type="EMBL" id="QJE98431.1"/>
    </source>
</evidence>
<keyword evidence="4" id="KW-1185">Reference proteome</keyword>
<feature type="compositionally biased region" description="Polar residues" evidence="1">
    <location>
        <begin position="345"/>
        <end position="355"/>
    </location>
</feature>
<gene>
    <name evidence="3" type="ORF">HHL09_22465</name>
</gene>
<dbReference type="KEGG" id="luo:HHL09_22465"/>
<evidence type="ECO:0000313" key="4">
    <source>
        <dbReference type="Proteomes" id="UP000501812"/>
    </source>
</evidence>
<accession>A0A858RP84</accession>
<feature type="transmembrane region" description="Helical" evidence="2">
    <location>
        <begin position="16"/>
        <end position="39"/>
    </location>
</feature>
<proteinExistence type="predicted"/>
<organism evidence="3 4">
    <name type="scientific">Luteolibacter luteus</name>
    <dbReference type="NCBI Taxonomy" id="2728835"/>
    <lineage>
        <taxon>Bacteria</taxon>
        <taxon>Pseudomonadati</taxon>
        <taxon>Verrucomicrobiota</taxon>
        <taxon>Verrucomicrobiia</taxon>
        <taxon>Verrucomicrobiales</taxon>
        <taxon>Verrucomicrobiaceae</taxon>
        <taxon>Luteolibacter</taxon>
    </lineage>
</organism>
<keyword evidence="2" id="KW-0472">Membrane</keyword>